<keyword evidence="15" id="KW-1185">Reference proteome</keyword>
<feature type="domain" description="EF-hand" evidence="11">
    <location>
        <begin position="1386"/>
        <end position="1408"/>
    </location>
</feature>
<dbReference type="PROSITE" id="PS00018">
    <property type="entry name" value="EF_HAND_1"/>
    <property type="match status" value="2"/>
</dbReference>
<dbReference type="PANTHER" id="PTHR43806:SF65">
    <property type="entry name" value="SERINE PROTEASE APRX"/>
    <property type="match status" value="1"/>
</dbReference>
<evidence type="ECO:0000256" key="4">
    <source>
        <dbReference type="ARBA" id="ARBA00022670"/>
    </source>
</evidence>
<keyword evidence="7 8" id="KW-0720">Serine protease</keyword>
<dbReference type="InterPro" id="IPR003137">
    <property type="entry name" value="PA_domain"/>
</dbReference>
<comment type="similarity">
    <text evidence="1 8 9">Belongs to the peptidase S8 family.</text>
</comment>
<dbReference type="InterPro" id="IPR041498">
    <property type="entry name" value="Big_6"/>
</dbReference>
<feature type="signal peptide" evidence="10">
    <location>
        <begin position="1"/>
        <end position="30"/>
    </location>
</feature>
<evidence type="ECO:0000313" key="15">
    <source>
        <dbReference type="Proteomes" id="UP000830639"/>
    </source>
</evidence>
<name>A0ABY4JI81_9BACI</name>
<dbReference type="InterPro" id="IPR023827">
    <property type="entry name" value="Peptidase_S8_Asp-AS"/>
</dbReference>
<evidence type="ECO:0000313" key="14">
    <source>
        <dbReference type="EMBL" id="UPM53532.1"/>
    </source>
</evidence>
<dbReference type="SUPFAM" id="SSF63446">
    <property type="entry name" value="Type I dockerin domain"/>
    <property type="match status" value="1"/>
</dbReference>
<evidence type="ECO:0000256" key="3">
    <source>
        <dbReference type="ARBA" id="ARBA00022525"/>
    </source>
</evidence>
<dbReference type="InterPro" id="IPR013783">
    <property type="entry name" value="Ig-like_fold"/>
</dbReference>
<dbReference type="PROSITE" id="PS00138">
    <property type="entry name" value="SUBTILASE_SER"/>
    <property type="match status" value="1"/>
</dbReference>
<dbReference type="CDD" id="cd14254">
    <property type="entry name" value="Dockerin_II"/>
    <property type="match status" value="1"/>
</dbReference>
<keyword evidence="5 10" id="KW-0732">Signal</keyword>
<dbReference type="Pfam" id="PF00082">
    <property type="entry name" value="Peptidase_S8"/>
    <property type="match status" value="1"/>
</dbReference>
<dbReference type="InterPro" id="IPR023828">
    <property type="entry name" value="Peptidase_S8_Ser-AS"/>
</dbReference>
<dbReference type="PROSITE" id="PS51892">
    <property type="entry name" value="SUBTILASE"/>
    <property type="match status" value="1"/>
</dbReference>
<feature type="domain" description="Dockerin" evidence="13">
    <location>
        <begin position="1380"/>
        <end position="1443"/>
    </location>
</feature>
<dbReference type="Gene3D" id="3.50.30.30">
    <property type="match status" value="1"/>
</dbReference>
<dbReference type="Gene3D" id="3.40.50.200">
    <property type="entry name" value="Peptidase S8/S53 domain"/>
    <property type="match status" value="1"/>
</dbReference>
<dbReference type="SUPFAM" id="SSF49265">
    <property type="entry name" value="Fibronectin type III"/>
    <property type="match status" value="1"/>
</dbReference>
<dbReference type="InterPro" id="IPR050131">
    <property type="entry name" value="Peptidase_S8_subtilisin-like"/>
</dbReference>
<dbReference type="CDD" id="cd07474">
    <property type="entry name" value="Peptidases_S8_subtilisin_Vpr-like"/>
    <property type="match status" value="1"/>
</dbReference>
<reference evidence="14 15" key="1">
    <citation type="submission" date="2022-04" db="EMBL/GenBank/DDBJ databases">
        <title>Mechanism of arsenic methylation and mitigation arsenic toxicity by Bacillus sp. LH14 from an Arsenic-Contaminated Paddy Soil.</title>
        <authorList>
            <person name="Wang D."/>
        </authorList>
    </citation>
    <scope>NUCLEOTIDE SEQUENCE [LARGE SCALE GENOMIC DNA]</scope>
    <source>
        <strain evidence="14 15">LH14</strain>
    </source>
</reference>
<dbReference type="Pfam" id="PF05922">
    <property type="entry name" value="Inhibitor_I9"/>
    <property type="match status" value="1"/>
</dbReference>
<protein>
    <submittedName>
        <fullName evidence="14">S8 family serine peptidase</fullName>
    </submittedName>
</protein>
<evidence type="ECO:0000259" key="12">
    <source>
        <dbReference type="PROSITE" id="PS50853"/>
    </source>
</evidence>
<dbReference type="Proteomes" id="UP000830639">
    <property type="component" value="Chromosome"/>
</dbReference>
<dbReference type="InterPro" id="IPR003961">
    <property type="entry name" value="FN3_dom"/>
</dbReference>
<keyword evidence="3" id="KW-0964">Secreted</keyword>
<dbReference type="InterPro" id="IPR046450">
    <property type="entry name" value="PA_dom_sf"/>
</dbReference>
<evidence type="ECO:0000259" key="11">
    <source>
        <dbReference type="PROSITE" id="PS50222"/>
    </source>
</evidence>
<dbReference type="PROSITE" id="PS50222">
    <property type="entry name" value="EF_HAND_2"/>
    <property type="match status" value="1"/>
</dbReference>
<dbReference type="InterPro" id="IPR036439">
    <property type="entry name" value="Dockerin_dom_sf"/>
</dbReference>
<dbReference type="EMBL" id="CP096034">
    <property type="protein sequence ID" value="UPM53532.1"/>
    <property type="molecule type" value="Genomic_DNA"/>
</dbReference>
<dbReference type="PROSITE" id="PS00136">
    <property type="entry name" value="SUBTILASE_ASP"/>
    <property type="match status" value="1"/>
</dbReference>
<evidence type="ECO:0000256" key="7">
    <source>
        <dbReference type="ARBA" id="ARBA00022825"/>
    </source>
</evidence>
<dbReference type="InterPro" id="IPR034213">
    <property type="entry name" value="S8_Vpr-like"/>
</dbReference>
<feature type="active site" description="Charge relay system" evidence="8">
    <location>
        <position position="651"/>
    </location>
</feature>
<evidence type="ECO:0000256" key="6">
    <source>
        <dbReference type="ARBA" id="ARBA00022801"/>
    </source>
</evidence>
<feature type="chain" id="PRO_5046486274" evidence="10">
    <location>
        <begin position="31"/>
        <end position="1810"/>
    </location>
</feature>
<dbReference type="SUPFAM" id="SSF52743">
    <property type="entry name" value="Subtilisin-like"/>
    <property type="match status" value="1"/>
</dbReference>
<evidence type="ECO:0000256" key="1">
    <source>
        <dbReference type="ARBA" id="ARBA00011073"/>
    </source>
</evidence>
<dbReference type="Gene3D" id="2.60.40.10">
    <property type="entry name" value="Immunoglobulins"/>
    <property type="match status" value="4"/>
</dbReference>
<dbReference type="InterPro" id="IPR002048">
    <property type="entry name" value="EF_hand_dom"/>
</dbReference>
<dbReference type="InterPro" id="IPR000209">
    <property type="entry name" value="Peptidase_S8/S53_dom"/>
</dbReference>
<feature type="active site" description="Charge relay system" evidence="8">
    <location>
        <position position="258"/>
    </location>
</feature>
<dbReference type="Gene3D" id="2.60.40.4130">
    <property type="match status" value="1"/>
</dbReference>
<dbReference type="CDD" id="cd00063">
    <property type="entry name" value="FN3"/>
    <property type="match status" value="1"/>
</dbReference>
<dbReference type="RefSeq" id="WP_248266785.1">
    <property type="nucleotide sequence ID" value="NZ_CP096034.1"/>
</dbReference>
<dbReference type="InterPro" id="IPR015500">
    <property type="entry name" value="Peptidase_S8_subtilisin-rel"/>
</dbReference>
<dbReference type="InterPro" id="IPR036852">
    <property type="entry name" value="Peptidase_S8/S53_dom_sf"/>
</dbReference>
<evidence type="ECO:0000256" key="5">
    <source>
        <dbReference type="ARBA" id="ARBA00022729"/>
    </source>
</evidence>
<keyword evidence="6 8" id="KW-0378">Hydrolase</keyword>
<feature type="active site" description="Charge relay system" evidence="8">
    <location>
        <position position="329"/>
    </location>
</feature>
<evidence type="ECO:0000259" key="13">
    <source>
        <dbReference type="PROSITE" id="PS51766"/>
    </source>
</evidence>
<sequence length="1810" mass="192250">MSKRNFKVSLAKTTISALVVGSMIPFNVLAATPNVSTENTVVGSHTQKTSTPDLTADQIDALKKISTESDVKISPKIDTKSSKPVKVIVEFTQEPAKISVLQKEVAGEKTTLSAENSAVNSSHSTFKSFVNGLNNSASKTNSVNAVSALSIAPNEGSNETTDTAGDATVQITREYTHALNGVAMTLPGNLVEKLFDSGVVSRVLNDDIVKLDPREMKASAESEQGENNLPENYIPLPGIEDLHKEGTTGKGINVGVIDTGIDYNHPDLTDVYKGYRAKSGEDASKIDPTTVKGWDFVDNDADPMETTVEDWVKAGKPEGDGGEPYYTFHGTHVSGTIAAQSKNNIELPAQGVAPGVNLYNYRVLGPYGTGAQDAIIGGIDKALQDGMKVINLSLGAPSNDPLSAEAVAINNATLAGVTCVISAGNSGPGAGSLGTPGASALAITVGASDFPVSIPTASAKVGNETFTNFKLLGKGYTDKLSDLENKTYQFVDVGLAQAADFKDANGNPIDLTGKVALITRGTFSLAEKITNAAKAGAVAAIMTNNIDGDIDSYLASDDGFIPTFRMTKADGERLRSVTGTNTITFTNVSSTNTEGNHLASFSSRGPVTSTYDIKPDVVAPGVSVYSTYPYFVHSPDKVDYSNAYARISGTSMAAPHVAGIAALILQAHPDYTPADVKAALSNTSGNLDGDYSVYEQGAGLVNVVKAVKRDVSFKAQDTTANIDSSGNTVNMNYEKGSLTFGAVYRKDGAVNTSNRTVKVKNRGNSDKTFDISATFIKPNAAVSDATKNGITVTTSSPSLTVKAGETTSFTATVNVPSSADYGRYEGYLNIVNHDDPSETYRMPLAVRSVEKGISNLQMDDNAATTRKAVIPSFFNLGSARNIGFTLNSPMKYVWAVIYDKNGNALGATYPSPISASTAPTDQFLVMPPFDAANYYPFIGDPSKELTSQFTKAALPEGQYTIKLRATDTTNMYAKTYEKSMPFIVDNQLPKLTYKDHAPGVYELSDSDFTDEKQDGNTYHAFWVHANLYDEGTAQLAPLGITQSNNTLFYYYNRIDDPDGAFPTDPNGDTKFGIEKSDIENGPAVVTLFPNDVAGNAEIVNDFHQYAFVKKGTSYMVPTYDKQKVTLNDTVTMTLNLHNVQQMMSGTYNATYWKDVYDLQGVTVAPEFQKWADDHGVKVNIDTPVATADPLYSAKTMINVGAHLSGGEDFIGFSGDKMPFLNVTLKVKNDDPQGPANILYGNMVEDDVMTNFSMMQYGQTQPTNITALSRVNSFQVLPTHNSVQSFVRLQAFANNVTMDYTKLNAKAYALLSDGSKYPGTIDAKGYVNILNIPISKDPFKVIIEAPGHLKSVQTITMNTQTPWGDNVGAFSGYIGATSRQPNGLAGDVNGDGVIDVLDVKQVAKMFGVQNTTKFNIEDLNQDGIVDKKDMNFLVSNLYKSNFDALITPKEMVDGKYATDYFNVLGIASSVNTFKNVDSSAHKATFTWDPAVDATAIKIQQSSNNGSSWQTATTDGTLSVTDGKVTVTGLTENTNYQFRVSITGGLNAGVSNTVSLTTKVVPIPNAPVVKGLGDSDTTISGKTDPNVTITVKAGETVVASGNANEAGDFTLPIAKQKAGTVLVITATNDDGKVSSGTTITVVDITAPNVPTINTIDDNDTTISGTAEANATIIVKNNNDTIATGKANADGKYTIDISTQKAETVLTVSATDAAGNRSEPATITVLDRTAPNAPSINPIDQNDTIISGLTEANSKVVVKINDKIVAQGTANASGKFSITIAKQKKDIIISVTSTDSAGNQSSASTIQVLNHVK</sequence>
<feature type="domain" description="Fibronectin type-III" evidence="12">
    <location>
        <begin position="1468"/>
        <end position="1561"/>
    </location>
</feature>
<dbReference type="SMART" id="SM00060">
    <property type="entry name" value="FN3"/>
    <property type="match status" value="1"/>
</dbReference>
<dbReference type="InterPro" id="IPR016134">
    <property type="entry name" value="Dockerin_dom"/>
</dbReference>
<evidence type="ECO:0000256" key="8">
    <source>
        <dbReference type="PROSITE-ProRule" id="PRU01240"/>
    </source>
</evidence>
<dbReference type="InterPro" id="IPR002105">
    <property type="entry name" value="Dockerin_1_rpt"/>
</dbReference>
<evidence type="ECO:0000256" key="2">
    <source>
        <dbReference type="ARBA" id="ARBA00022512"/>
    </source>
</evidence>
<dbReference type="Pfam" id="PF06280">
    <property type="entry name" value="fn3_5"/>
    <property type="match status" value="1"/>
</dbReference>
<dbReference type="PROSITE" id="PS00137">
    <property type="entry name" value="SUBTILASE_HIS"/>
    <property type="match status" value="1"/>
</dbReference>
<gene>
    <name evidence="14" type="ORF">MY490_17310</name>
</gene>
<dbReference type="InterPro" id="IPR036116">
    <property type="entry name" value="FN3_sf"/>
</dbReference>
<dbReference type="InterPro" id="IPR022398">
    <property type="entry name" value="Peptidase_S8_His-AS"/>
</dbReference>
<evidence type="ECO:0000256" key="9">
    <source>
        <dbReference type="RuleBase" id="RU003355"/>
    </source>
</evidence>
<dbReference type="CDD" id="cd02133">
    <property type="entry name" value="PA_C5a_like"/>
    <property type="match status" value="1"/>
</dbReference>
<proteinExistence type="inferred from homology"/>
<dbReference type="PROSITE" id="PS50853">
    <property type="entry name" value="FN3"/>
    <property type="match status" value="1"/>
</dbReference>
<organism evidence="14 15">
    <name type="scientific">Gottfriedia acidiceleris</name>
    <dbReference type="NCBI Taxonomy" id="371036"/>
    <lineage>
        <taxon>Bacteria</taxon>
        <taxon>Bacillati</taxon>
        <taxon>Bacillota</taxon>
        <taxon>Bacilli</taxon>
        <taxon>Bacillales</taxon>
        <taxon>Bacillaceae</taxon>
        <taxon>Gottfriedia</taxon>
    </lineage>
</organism>
<dbReference type="InterPro" id="IPR010259">
    <property type="entry name" value="S8pro/Inhibitor_I9"/>
</dbReference>
<dbReference type="SUPFAM" id="SSF52025">
    <property type="entry name" value="PA domain"/>
    <property type="match status" value="1"/>
</dbReference>
<dbReference type="InterPro" id="IPR018247">
    <property type="entry name" value="EF_Hand_1_Ca_BS"/>
</dbReference>
<dbReference type="Pfam" id="PF00404">
    <property type="entry name" value="Dockerin_1"/>
    <property type="match status" value="1"/>
</dbReference>
<dbReference type="Pfam" id="PF02225">
    <property type="entry name" value="PA"/>
    <property type="match status" value="1"/>
</dbReference>
<keyword evidence="2" id="KW-0134">Cell wall</keyword>
<dbReference type="InterPro" id="IPR010435">
    <property type="entry name" value="C5a/SBT2-like_Fn3"/>
</dbReference>
<dbReference type="PRINTS" id="PR00723">
    <property type="entry name" value="SUBTILISIN"/>
</dbReference>
<accession>A0ABY4JI81</accession>
<evidence type="ECO:0000256" key="10">
    <source>
        <dbReference type="SAM" id="SignalP"/>
    </source>
</evidence>
<keyword evidence="4 8" id="KW-0645">Protease</keyword>
<dbReference type="PROSITE" id="PS51766">
    <property type="entry name" value="DOCKERIN"/>
    <property type="match status" value="1"/>
</dbReference>
<dbReference type="Pfam" id="PF17936">
    <property type="entry name" value="Big_6"/>
    <property type="match status" value="3"/>
</dbReference>
<dbReference type="PANTHER" id="PTHR43806">
    <property type="entry name" value="PEPTIDASE S8"/>
    <property type="match status" value="1"/>
</dbReference>